<reference evidence="2 3" key="1">
    <citation type="submission" date="2016-09" db="EMBL/GenBank/DDBJ databases">
        <title>The draft genome of Dichanthelium oligosanthes: A C3 panicoid grass species.</title>
        <authorList>
            <person name="Studer A.J."/>
            <person name="Schnable J.C."/>
            <person name="Brutnell T.P."/>
        </authorList>
    </citation>
    <scope>NUCLEOTIDE SEQUENCE [LARGE SCALE GENOMIC DNA]</scope>
    <source>
        <strain evidence="3">cv. Kellogg 1175</strain>
        <tissue evidence="2">Leaf</tissue>
    </source>
</reference>
<dbReference type="PANTHER" id="PTHR34370">
    <property type="entry name" value="OS04G0600100 PROTEIN"/>
    <property type="match status" value="1"/>
</dbReference>
<accession>A0A1E5UMK9</accession>
<keyword evidence="1" id="KW-1133">Transmembrane helix</keyword>
<evidence type="ECO:0000313" key="2">
    <source>
        <dbReference type="EMBL" id="OEL14096.1"/>
    </source>
</evidence>
<protein>
    <submittedName>
        <fullName evidence="2">Uncharacterized protein</fullName>
    </submittedName>
</protein>
<dbReference type="OrthoDB" id="2020192at2759"/>
<comment type="caution">
    <text evidence="2">The sequence shown here is derived from an EMBL/GenBank/DDBJ whole genome shotgun (WGS) entry which is preliminary data.</text>
</comment>
<feature type="transmembrane region" description="Helical" evidence="1">
    <location>
        <begin position="237"/>
        <end position="259"/>
    </location>
</feature>
<organism evidence="2 3">
    <name type="scientific">Dichanthelium oligosanthes</name>
    <dbReference type="NCBI Taxonomy" id="888268"/>
    <lineage>
        <taxon>Eukaryota</taxon>
        <taxon>Viridiplantae</taxon>
        <taxon>Streptophyta</taxon>
        <taxon>Embryophyta</taxon>
        <taxon>Tracheophyta</taxon>
        <taxon>Spermatophyta</taxon>
        <taxon>Magnoliopsida</taxon>
        <taxon>Liliopsida</taxon>
        <taxon>Poales</taxon>
        <taxon>Poaceae</taxon>
        <taxon>PACMAD clade</taxon>
        <taxon>Panicoideae</taxon>
        <taxon>Panicodae</taxon>
        <taxon>Paniceae</taxon>
        <taxon>Dichantheliinae</taxon>
        <taxon>Dichanthelium</taxon>
    </lineage>
</organism>
<evidence type="ECO:0000256" key="1">
    <source>
        <dbReference type="SAM" id="Phobius"/>
    </source>
</evidence>
<evidence type="ECO:0000313" key="3">
    <source>
        <dbReference type="Proteomes" id="UP000095767"/>
    </source>
</evidence>
<dbReference type="PANTHER" id="PTHR34370:SF2">
    <property type="entry name" value="GAG-POL POLYPROTEIN_RETROTRANSPOSON"/>
    <property type="match status" value="1"/>
</dbReference>
<keyword evidence="1" id="KW-0812">Transmembrane</keyword>
<dbReference type="EMBL" id="LWDX02071226">
    <property type="protein sequence ID" value="OEL14096.1"/>
    <property type="molecule type" value="Genomic_DNA"/>
</dbReference>
<sequence>MSSPSPPSAHFATGLWPAPACVRASPNGSSLYFSAVSRRGLLSHPRASRVPSVSFRQRLLVSPFAGRSRLPRVALSSGDPVEVISSAFRKGQEEVDQSLSSKEYSQLTINPKANDEKMFESGRVEIIIIILGYLRTLLLEKLKRYGAAGVLSYGLLNTVYYVTAFLLVWFYFAPAPGRMGYGAAVERFVKLMAIVWAGSQVTKIFRAGGALAMAPFVDRGLRWFTVKFNFKSEGRAFATIVGLCFAIAALMFFGLTMLWA</sequence>
<name>A0A1E5UMK9_9POAL</name>
<keyword evidence="3" id="KW-1185">Reference proteome</keyword>
<feature type="transmembrane region" description="Helical" evidence="1">
    <location>
        <begin position="121"/>
        <end position="138"/>
    </location>
</feature>
<gene>
    <name evidence="2" type="ORF">BAE44_0024887</name>
</gene>
<proteinExistence type="predicted"/>
<dbReference type="AlphaFoldDB" id="A0A1E5UMK9"/>
<dbReference type="Proteomes" id="UP000095767">
    <property type="component" value="Unassembled WGS sequence"/>
</dbReference>
<keyword evidence="1" id="KW-0472">Membrane</keyword>
<feature type="transmembrane region" description="Helical" evidence="1">
    <location>
        <begin position="150"/>
        <end position="173"/>
    </location>
</feature>